<gene>
    <name evidence="3" type="ORF">OIU74_014879</name>
</gene>
<organism evidence="3 4">
    <name type="scientific">Salix koriyanagi</name>
    <dbReference type="NCBI Taxonomy" id="2511006"/>
    <lineage>
        <taxon>Eukaryota</taxon>
        <taxon>Viridiplantae</taxon>
        <taxon>Streptophyta</taxon>
        <taxon>Embryophyta</taxon>
        <taxon>Tracheophyta</taxon>
        <taxon>Spermatophyta</taxon>
        <taxon>Magnoliopsida</taxon>
        <taxon>eudicotyledons</taxon>
        <taxon>Gunneridae</taxon>
        <taxon>Pentapetalae</taxon>
        <taxon>rosids</taxon>
        <taxon>fabids</taxon>
        <taxon>Malpighiales</taxon>
        <taxon>Salicaceae</taxon>
        <taxon>Saliceae</taxon>
        <taxon>Salix</taxon>
    </lineage>
</organism>
<dbReference type="PANTHER" id="PTHR33493:SF6">
    <property type="entry name" value="LATE EMBRYOGENESIS ABUNDANT PROTEIN 6"/>
    <property type="match status" value="1"/>
</dbReference>
<dbReference type="Proteomes" id="UP001151752">
    <property type="component" value="Chromosome 3"/>
</dbReference>
<dbReference type="InterPro" id="IPR005513">
    <property type="entry name" value="LEA_1"/>
</dbReference>
<feature type="compositionally biased region" description="Polar residues" evidence="2">
    <location>
        <begin position="119"/>
        <end position="128"/>
    </location>
</feature>
<reference evidence="3" key="1">
    <citation type="submission" date="2022-11" db="EMBL/GenBank/DDBJ databases">
        <authorList>
            <person name="Hyden B.L."/>
            <person name="Feng K."/>
            <person name="Yates T."/>
            <person name="Jawdy S."/>
            <person name="Smart L.B."/>
            <person name="Muchero W."/>
        </authorList>
    </citation>
    <scope>NUCLEOTIDE SEQUENCE</scope>
    <source>
        <tissue evidence="3">Shoot tip</tissue>
    </source>
</reference>
<proteinExistence type="inferred from homology"/>
<dbReference type="PANTHER" id="PTHR33493">
    <property type="entry name" value="LATE EMBRYOGENESIS ABUNDANT PROTEIN 6-RELATED"/>
    <property type="match status" value="1"/>
</dbReference>
<dbReference type="Pfam" id="PF03760">
    <property type="entry name" value="LEA_1"/>
    <property type="match status" value="1"/>
</dbReference>
<keyword evidence="4" id="KW-1185">Reference proteome</keyword>
<dbReference type="GO" id="GO:0009793">
    <property type="term" value="P:embryo development ending in seed dormancy"/>
    <property type="evidence" value="ECO:0007669"/>
    <property type="project" value="InterPro"/>
</dbReference>
<protein>
    <submittedName>
        <fullName evidence="3">LATE EMBRYOGENESIS ABUNDANT PROTEIN 6</fullName>
    </submittedName>
</protein>
<evidence type="ECO:0000313" key="3">
    <source>
        <dbReference type="EMBL" id="KAJ6695864.1"/>
    </source>
</evidence>
<comment type="caution">
    <text evidence="3">The sequence shown here is derived from an EMBL/GenBank/DDBJ whole genome shotgun (WGS) entry which is preliminary data.</text>
</comment>
<evidence type="ECO:0000256" key="2">
    <source>
        <dbReference type="SAM" id="MobiDB-lite"/>
    </source>
</evidence>
<evidence type="ECO:0000313" key="4">
    <source>
        <dbReference type="Proteomes" id="UP001151752"/>
    </source>
</evidence>
<name>A0A9Q0PXH2_9ROSI</name>
<accession>A0A9Q0PXH2</accession>
<feature type="region of interest" description="Disordered" evidence="2">
    <location>
        <begin position="55"/>
        <end position="75"/>
    </location>
</feature>
<feature type="region of interest" description="Disordered" evidence="2">
    <location>
        <begin position="112"/>
        <end position="138"/>
    </location>
</feature>
<reference evidence="3" key="2">
    <citation type="journal article" date="2023" name="Int. J. Mol. Sci.">
        <title>De Novo Assembly and Annotation of 11 Diverse Shrub Willow (Salix) Genomes Reveals Novel Gene Organization in Sex-Linked Regions.</title>
        <authorList>
            <person name="Hyden B."/>
            <person name="Feng K."/>
            <person name="Yates T.B."/>
            <person name="Jawdy S."/>
            <person name="Cereghino C."/>
            <person name="Smart L.B."/>
            <person name="Muchero W."/>
        </authorList>
    </citation>
    <scope>NUCLEOTIDE SEQUENCE</scope>
    <source>
        <tissue evidence="3">Shoot tip</tissue>
    </source>
</reference>
<dbReference type="EMBL" id="JAPFFM010000017">
    <property type="protein sequence ID" value="KAJ6695864.1"/>
    <property type="molecule type" value="Genomic_DNA"/>
</dbReference>
<sequence>MAVKLCKGGDLLLASVGNRWMLILFASVVKERVAICKARVEEQAEFATARTAGEKELGKEHRKVKEAQTKMELHQAKARHAAEKLSYSRHRRRRSHVVGTRPIVGTHANQLVGTAGTMPGSTVPTSTLGGHPPRQNCV</sequence>
<comment type="similarity">
    <text evidence="1">Belongs to the LEA type 1 family.</text>
</comment>
<dbReference type="AlphaFoldDB" id="A0A9Q0PXH2"/>
<evidence type="ECO:0000256" key="1">
    <source>
        <dbReference type="ARBA" id="ARBA00010975"/>
    </source>
</evidence>